<dbReference type="EMBL" id="FNDT01000009">
    <property type="protein sequence ID" value="SDI33072.1"/>
    <property type="molecule type" value="Genomic_DNA"/>
</dbReference>
<keyword evidence="1" id="KW-0812">Transmembrane</keyword>
<feature type="transmembrane region" description="Helical" evidence="1">
    <location>
        <begin position="20"/>
        <end position="38"/>
    </location>
</feature>
<gene>
    <name evidence="2" type="ORF">SAMN04488693_10977</name>
</gene>
<evidence type="ECO:0000313" key="2">
    <source>
        <dbReference type="EMBL" id="SDI33072.1"/>
    </source>
</evidence>
<evidence type="ECO:0000256" key="1">
    <source>
        <dbReference type="SAM" id="Phobius"/>
    </source>
</evidence>
<keyword evidence="1" id="KW-1133">Transmembrane helix</keyword>
<keyword evidence="3" id="KW-1185">Reference proteome</keyword>
<dbReference type="STRING" id="335973.SAMN04488693_10977"/>
<evidence type="ECO:0008006" key="4">
    <source>
        <dbReference type="Google" id="ProtNLM"/>
    </source>
</evidence>
<name>A0A1G8JPH7_9MICC</name>
<dbReference type="Proteomes" id="UP000199258">
    <property type="component" value="Unassembled WGS sequence"/>
</dbReference>
<accession>A0A1G8JPH7</accession>
<proteinExistence type="predicted"/>
<dbReference type="InterPro" id="IPR021443">
    <property type="entry name" value="DUF3093"/>
</dbReference>
<dbReference type="OrthoDB" id="3217020at2"/>
<dbReference type="RefSeq" id="WP_090586793.1">
    <property type="nucleotide sequence ID" value="NZ_FNDT01000009.1"/>
</dbReference>
<organism evidence="2 3">
    <name type="scientific">Arthrobacter subterraneus</name>
    <dbReference type="NCBI Taxonomy" id="335973"/>
    <lineage>
        <taxon>Bacteria</taxon>
        <taxon>Bacillati</taxon>
        <taxon>Actinomycetota</taxon>
        <taxon>Actinomycetes</taxon>
        <taxon>Micrococcales</taxon>
        <taxon>Micrococcaceae</taxon>
        <taxon>Arthrobacter</taxon>
    </lineage>
</organism>
<dbReference type="Pfam" id="PF11292">
    <property type="entry name" value="DUF3093"/>
    <property type="match status" value="1"/>
</dbReference>
<reference evidence="2 3" key="1">
    <citation type="submission" date="2016-10" db="EMBL/GenBank/DDBJ databases">
        <authorList>
            <person name="de Groot N.N."/>
        </authorList>
    </citation>
    <scope>NUCLEOTIDE SEQUENCE [LARGE SCALE GENOMIC DNA]</scope>
    <source>
        <strain evidence="2 3">NP_1H</strain>
    </source>
</reference>
<keyword evidence="1" id="KW-0472">Membrane</keyword>
<evidence type="ECO:0000313" key="3">
    <source>
        <dbReference type="Proteomes" id="UP000199258"/>
    </source>
</evidence>
<protein>
    <recommendedName>
        <fullName evidence="4">DUF3093 domain-containing protein</fullName>
    </recommendedName>
</protein>
<sequence length="156" mass="16654">MPTGSAGEPVLYEEKLWPAPWIWLVVAGAAVASVFTFIPISIQAGIVAAVVVAAVLSTLLLLSTPHIRVTSTELQVGKAQIERKYLGDVEAFTGSAATAQRGTELHGKAYLCIRGWISPVVRITINDAEDPTPYWLTSTRRPEQLTAALTAPSQGT</sequence>
<feature type="transmembrane region" description="Helical" evidence="1">
    <location>
        <begin position="45"/>
        <end position="62"/>
    </location>
</feature>
<dbReference type="AlphaFoldDB" id="A0A1G8JPH7"/>